<evidence type="ECO:0008006" key="2">
    <source>
        <dbReference type="Google" id="ProtNLM"/>
    </source>
</evidence>
<accession>A0A6J5M545</accession>
<name>A0A6J5M545_9CAUD</name>
<dbReference type="InterPro" id="IPR027417">
    <property type="entry name" value="P-loop_NTPase"/>
</dbReference>
<protein>
    <recommendedName>
        <fullName evidence="2">Zeta toxin domain containing protein</fullName>
    </recommendedName>
</protein>
<sequence>MKTFLEFFQLQEKQIQYGKNSNYGQIVFFAGGAASGKGFSIANFIDQTKFKIRDVDNLKTQMRRLPGLISKYPELKTLVLSKSEDVFRLHQIAKIEKLPEKQMMAWIGGMKYPETLPNILFDTTLKDLDDVDTYVPTFLQVGYKPENIHITWVLTDYSVAIIRNRTRERVVPDDIMLKTHTGAALTMANLLKNGLPKSINGSVTIILNNPESIEFYTKQDNEKVTTKVVKDFTYVTIKRANQPMPSLIEMEKSIKERIVGWVLENAPKLSDIERAWR</sequence>
<reference evidence="1" key="1">
    <citation type="submission" date="2020-04" db="EMBL/GenBank/DDBJ databases">
        <authorList>
            <person name="Chiriac C."/>
            <person name="Salcher M."/>
            <person name="Ghai R."/>
            <person name="Kavagutti S V."/>
        </authorList>
    </citation>
    <scope>NUCLEOTIDE SEQUENCE</scope>
</reference>
<organism evidence="1">
    <name type="scientific">uncultured Caudovirales phage</name>
    <dbReference type="NCBI Taxonomy" id="2100421"/>
    <lineage>
        <taxon>Viruses</taxon>
        <taxon>Duplodnaviria</taxon>
        <taxon>Heunggongvirae</taxon>
        <taxon>Uroviricota</taxon>
        <taxon>Caudoviricetes</taxon>
        <taxon>Peduoviridae</taxon>
        <taxon>Maltschvirus</taxon>
        <taxon>Maltschvirus maltsch</taxon>
    </lineage>
</organism>
<dbReference type="EMBL" id="LR796388">
    <property type="protein sequence ID" value="CAB4141282.1"/>
    <property type="molecule type" value="Genomic_DNA"/>
</dbReference>
<evidence type="ECO:0000313" key="1">
    <source>
        <dbReference type="EMBL" id="CAB4141282.1"/>
    </source>
</evidence>
<gene>
    <name evidence="1" type="ORF">UFOVP410_121</name>
</gene>
<proteinExistence type="predicted"/>
<dbReference type="Gene3D" id="3.40.50.300">
    <property type="entry name" value="P-loop containing nucleotide triphosphate hydrolases"/>
    <property type="match status" value="1"/>
</dbReference>